<name>A0A934SXN3_9BURK</name>
<evidence type="ECO:0000313" key="3">
    <source>
        <dbReference type="Proteomes" id="UP000622890"/>
    </source>
</evidence>
<proteinExistence type="predicted"/>
<protein>
    <recommendedName>
        <fullName evidence="4">DUF2486 family protein</fullName>
    </recommendedName>
</protein>
<comment type="caution">
    <text evidence="2">The sequence shown here is derived from an EMBL/GenBank/DDBJ whole genome shotgun (WGS) entry which is preliminary data.</text>
</comment>
<dbReference type="AlphaFoldDB" id="A0A934SXN3"/>
<dbReference type="RefSeq" id="WP_200595701.1">
    <property type="nucleotide sequence ID" value="NZ_JAEPBG010000012.1"/>
</dbReference>
<organism evidence="2 3">
    <name type="scientific">Noviherbaspirillum pedocola</name>
    <dbReference type="NCBI Taxonomy" id="2801341"/>
    <lineage>
        <taxon>Bacteria</taxon>
        <taxon>Pseudomonadati</taxon>
        <taxon>Pseudomonadota</taxon>
        <taxon>Betaproteobacteria</taxon>
        <taxon>Burkholderiales</taxon>
        <taxon>Oxalobacteraceae</taxon>
        <taxon>Noviherbaspirillum</taxon>
    </lineage>
</organism>
<feature type="compositionally biased region" description="Pro residues" evidence="1">
    <location>
        <begin position="70"/>
        <end position="102"/>
    </location>
</feature>
<dbReference type="Proteomes" id="UP000622890">
    <property type="component" value="Unassembled WGS sequence"/>
</dbReference>
<sequence length="186" mass="20034">MSTPPRESGIPLLTEIIEDSDIEFTGPPAPDSLLPGDATHAGATHSQPEELEPAYPLPLKPAASVTAPVPETPVPSPTLAFPPPPVTTPSPLPVEPPIPAAPQAPALSEEEWARMERRIRERILGQLLARTDAMLEERIRTGISNMLQDAVDDLAAALRHNLHKTLDDVVSRAVAQEISRLQSLKK</sequence>
<keyword evidence="3" id="KW-1185">Reference proteome</keyword>
<evidence type="ECO:0000256" key="1">
    <source>
        <dbReference type="SAM" id="MobiDB-lite"/>
    </source>
</evidence>
<reference evidence="2" key="1">
    <citation type="submission" date="2021-01" db="EMBL/GenBank/DDBJ databases">
        <title>Genome sequence of strain Noviherbaspirillum sp. DKR-6.</title>
        <authorList>
            <person name="Chaudhary D.K."/>
        </authorList>
    </citation>
    <scope>NUCLEOTIDE SEQUENCE</scope>
    <source>
        <strain evidence="2">DKR-6</strain>
    </source>
</reference>
<evidence type="ECO:0000313" key="2">
    <source>
        <dbReference type="EMBL" id="MBK4737418.1"/>
    </source>
</evidence>
<gene>
    <name evidence="2" type="ORF">JJB74_22595</name>
</gene>
<evidence type="ECO:0008006" key="4">
    <source>
        <dbReference type="Google" id="ProtNLM"/>
    </source>
</evidence>
<accession>A0A934SXN3</accession>
<feature type="region of interest" description="Disordered" evidence="1">
    <location>
        <begin position="22"/>
        <end position="107"/>
    </location>
</feature>
<dbReference type="EMBL" id="JAEPBG010000012">
    <property type="protein sequence ID" value="MBK4737418.1"/>
    <property type="molecule type" value="Genomic_DNA"/>
</dbReference>